<proteinExistence type="predicted"/>
<dbReference type="KEGG" id="crf:FRC0190_00842"/>
<reference evidence="1 2" key="1">
    <citation type="submission" date="2019-11" db="EMBL/GenBank/DDBJ databases">
        <authorList>
            <person name="Brisse S."/>
        </authorList>
    </citation>
    <scope>NUCLEOTIDE SEQUENCE [LARGE SCALE GENOMIC DNA]</scope>
    <source>
        <strain evidence="1">FRC0190</strain>
    </source>
</reference>
<evidence type="ECO:0000313" key="2">
    <source>
        <dbReference type="Proteomes" id="UP000423525"/>
    </source>
</evidence>
<accession>A0A6I8MB55</accession>
<sequence>MSSHHHHSSDRTLDALRAINPVADDTLSREETVRRDASLAAILDQVTVTPLRRRRVSAPTQWAAIAASVALLAGGGLILPNVFDNNPAVATAEEILTTTADRAGHKAQASDIAATTSDFLRRSDTDGTGTVTVAYEVRDGAITHNVDTSGELSPELAQRAQNPEPQISPAQLNAATDMAAFIGDHAASIGDGSEAKTALLLLLVPGASPAAQKQLYDFLAQLPGNELAHAQQAHNNGDDEIVSVIRESDELSFDIVPATGQLVRVVGLIPRVTTSVDAAGIVDCARVRGTHGPEELTLGCADNNAMVADLSWGNWGSDSAVGQGTAWLNACDPNCAQGQWKTYPVKVTVMNKRTCGYNLEVYTKIDVEYDSDKPAPAGVPLKETYEPVCIP</sequence>
<dbReference type="Proteomes" id="UP000423525">
    <property type="component" value="Chromosome"/>
</dbReference>
<protein>
    <submittedName>
        <fullName evidence="1">Uncharacterized protein</fullName>
    </submittedName>
</protein>
<organism evidence="1 2">
    <name type="scientific">Corynebacterium rouxii</name>
    <dbReference type="NCBI Taxonomy" id="2719119"/>
    <lineage>
        <taxon>Bacteria</taxon>
        <taxon>Bacillati</taxon>
        <taxon>Actinomycetota</taxon>
        <taxon>Actinomycetes</taxon>
        <taxon>Mycobacteriales</taxon>
        <taxon>Corynebacteriaceae</taxon>
        <taxon>Corynebacterium</taxon>
    </lineage>
</organism>
<dbReference type="AlphaFoldDB" id="A0A6I8MB55"/>
<gene>
    <name evidence="1" type="ORF">FRC0190_00842</name>
</gene>
<name>A0A6I8MB55_9CORY</name>
<evidence type="ECO:0000313" key="1">
    <source>
        <dbReference type="EMBL" id="VZH84847.1"/>
    </source>
</evidence>
<dbReference type="EMBL" id="LR738855">
    <property type="protein sequence ID" value="VZH84847.1"/>
    <property type="molecule type" value="Genomic_DNA"/>
</dbReference>
<dbReference type="RefSeq" id="WP_155872134.1">
    <property type="nucleotide sequence ID" value="NZ_CP168248.1"/>
</dbReference>